<evidence type="ECO:0000313" key="4">
    <source>
        <dbReference type="Proteomes" id="UP000263377"/>
    </source>
</evidence>
<accession>A0A373A3C9</accession>
<reference evidence="3 4" key="1">
    <citation type="submission" date="2018-08" db="EMBL/GenBank/DDBJ databases">
        <title>Diversity &amp; Physiological Properties of Lignin-Decomposing Actinobacteria from Soil.</title>
        <authorList>
            <person name="Roh S.G."/>
            <person name="Kim S.B."/>
        </authorList>
    </citation>
    <scope>NUCLEOTIDE SEQUENCE [LARGE SCALE GENOMIC DNA]</scope>
    <source>
        <strain evidence="3 4">MMS17-GH009</strain>
    </source>
</reference>
<dbReference type="Pfam" id="PF14433">
    <property type="entry name" value="SUKH-3"/>
    <property type="match status" value="1"/>
</dbReference>
<name>A0A373A3C9_9ACTN</name>
<keyword evidence="4" id="KW-1185">Reference proteome</keyword>
<evidence type="ECO:0000256" key="1">
    <source>
        <dbReference type="SAM" id="MobiDB-lite"/>
    </source>
</evidence>
<organism evidence="3 4">
    <name type="scientific">Kitasatospora xanthocidica</name>
    <dbReference type="NCBI Taxonomy" id="83382"/>
    <lineage>
        <taxon>Bacteria</taxon>
        <taxon>Bacillati</taxon>
        <taxon>Actinomycetota</taxon>
        <taxon>Actinomycetes</taxon>
        <taxon>Kitasatosporales</taxon>
        <taxon>Streptomycetaceae</taxon>
        <taxon>Kitasatospora</taxon>
    </lineage>
</organism>
<proteinExistence type="predicted"/>
<evidence type="ECO:0000313" key="2">
    <source>
        <dbReference type="EMBL" id="RGD55816.1"/>
    </source>
</evidence>
<dbReference type="Proteomes" id="UP000263377">
    <property type="component" value="Unassembled WGS sequence"/>
</dbReference>
<evidence type="ECO:0008006" key="5">
    <source>
        <dbReference type="Google" id="ProtNLM"/>
    </source>
</evidence>
<comment type="caution">
    <text evidence="3">The sequence shown here is derived from an EMBL/GenBank/DDBJ whole genome shotgun (WGS) entry which is preliminary data.</text>
</comment>
<dbReference type="EMBL" id="QVIG01000001">
    <property type="protein sequence ID" value="RGD62609.1"/>
    <property type="molecule type" value="Genomic_DNA"/>
</dbReference>
<dbReference type="InterPro" id="IPR025850">
    <property type="entry name" value="SUKH-3"/>
</dbReference>
<protein>
    <recommendedName>
        <fullName evidence="5">SUKH-3 domain containing protein</fullName>
    </recommendedName>
</protein>
<evidence type="ECO:0000313" key="3">
    <source>
        <dbReference type="EMBL" id="RGD62609.1"/>
    </source>
</evidence>
<dbReference type="EMBL" id="QVIG01000003">
    <property type="protein sequence ID" value="RGD55816.1"/>
    <property type="molecule type" value="Genomic_DNA"/>
</dbReference>
<feature type="region of interest" description="Disordered" evidence="1">
    <location>
        <begin position="169"/>
        <end position="192"/>
    </location>
</feature>
<dbReference type="AlphaFoldDB" id="A0A373A3C9"/>
<gene>
    <name evidence="3" type="ORF">DR950_02460</name>
    <name evidence="2" type="ORF">DR950_41695</name>
</gene>
<sequence length="268" mass="29266">MLVVRTRARRARRAGRGGARAVTSRFPAPVLHALTAAGWYEGVRLPERELRARLRSWGDPAAYFPPPVTAVLREFGGMTVHQYGPGADMSRMPFRIDPGAGLHADRSLRAYGARYGPDLVPVGEYDLGRGRLAMDAEGAVHLFWGDLWKVADSFDGALVALVEGRRPRRLDPAAPAPLPPGEPADEARARDLARHRAVRGGPLGAVDVVLREFELGWPAFPVFADPDPLANVGAGCLIVDRRNGLVTQMPALPADRVLDMYRAWYPAR</sequence>